<evidence type="ECO:0000313" key="3">
    <source>
        <dbReference type="Proteomes" id="UP001445076"/>
    </source>
</evidence>
<organism evidence="2 3">
    <name type="scientific">Cherax quadricarinatus</name>
    <name type="common">Australian red claw crayfish</name>
    <dbReference type="NCBI Taxonomy" id="27406"/>
    <lineage>
        <taxon>Eukaryota</taxon>
        <taxon>Metazoa</taxon>
        <taxon>Ecdysozoa</taxon>
        <taxon>Arthropoda</taxon>
        <taxon>Crustacea</taxon>
        <taxon>Multicrustacea</taxon>
        <taxon>Malacostraca</taxon>
        <taxon>Eumalacostraca</taxon>
        <taxon>Eucarida</taxon>
        <taxon>Decapoda</taxon>
        <taxon>Pleocyemata</taxon>
        <taxon>Astacidea</taxon>
        <taxon>Parastacoidea</taxon>
        <taxon>Parastacidae</taxon>
        <taxon>Cherax</taxon>
    </lineage>
</organism>
<keyword evidence="3" id="KW-1185">Reference proteome</keyword>
<feature type="compositionally biased region" description="Pro residues" evidence="1">
    <location>
        <begin position="34"/>
        <end position="47"/>
    </location>
</feature>
<reference evidence="2 3" key="1">
    <citation type="journal article" date="2024" name="BMC Genomics">
        <title>Genome assembly of redclaw crayfish (Cherax quadricarinatus) provides insights into its immune adaptation and hypoxia tolerance.</title>
        <authorList>
            <person name="Liu Z."/>
            <person name="Zheng J."/>
            <person name="Li H."/>
            <person name="Fang K."/>
            <person name="Wang S."/>
            <person name="He J."/>
            <person name="Zhou D."/>
            <person name="Weng S."/>
            <person name="Chi M."/>
            <person name="Gu Z."/>
            <person name="He J."/>
            <person name="Li F."/>
            <person name="Wang M."/>
        </authorList>
    </citation>
    <scope>NUCLEOTIDE SEQUENCE [LARGE SCALE GENOMIC DNA]</scope>
    <source>
        <strain evidence="2">ZL_2023a</strain>
    </source>
</reference>
<feature type="compositionally biased region" description="Polar residues" evidence="1">
    <location>
        <begin position="165"/>
        <end position="177"/>
    </location>
</feature>
<evidence type="ECO:0000313" key="2">
    <source>
        <dbReference type="EMBL" id="KAK8723613.1"/>
    </source>
</evidence>
<feature type="compositionally biased region" description="Low complexity" evidence="1">
    <location>
        <begin position="112"/>
        <end position="127"/>
    </location>
</feature>
<dbReference type="AlphaFoldDB" id="A0AAW0W1Y6"/>
<comment type="caution">
    <text evidence="2">The sequence shown here is derived from an EMBL/GenBank/DDBJ whole genome shotgun (WGS) entry which is preliminary data.</text>
</comment>
<dbReference type="EMBL" id="JARKIK010000088">
    <property type="protein sequence ID" value="KAK8723613.1"/>
    <property type="molecule type" value="Genomic_DNA"/>
</dbReference>
<dbReference type="Proteomes" id="UP001445076">
    <property type="component" value="Unassembled WGS sequence"/>
</dbReference>
<accession>A0AAW0W1Y6</accession>
<evidence type="ECO:0000256" key="1">
    <source>
        <dbReference type="SAM" id="MobiDB-lite"/>
    </source>
</evidence>
<name>A0AAW0W1Y6_CHEQU</name>
<feature type="non-terminal residue" evidence="2">
    <location>
        <position position="177"/>
    </location>
</feature>
<protein>
    <submittedName>
        <fullName evidence="2">Uncharacterized protein</fullName>
    </submittedName>
</protein>
<feature type="region of interest" description="Disordered" evidence="1">
    <location>
        <begin position="27"/>
        <end position="177"/>
    </location>
</feature>
<gene>
    <name evidence="2" type="ORF">OTU49_011464</name>
</gene>
<sequence length="177" mass="18955">MDPMYYPWWNSHNQHNSGNTWYMDPHKMGGGMNQPPPAHNMPGPPQHPAAQHPPTMGQTMPPRPMQTGYPMQPRPAHTGAPGSMAPKPTGTPGHMAPKPQTPPGNISPKPVVPTTTTTTTNVQQVQPKLQMPVHPTAQLKPNPPVSTTANMAQMPKPTPALVPVTSATSISKSTTQV</sequence>
<dbReference type="PRINTS" id="PR01217">
    <property type="entry name" value="PRICHEXTENSN"/>
</dbReference>
<proteinExistence type="predicted"/>